<proteinExistence type="predicted"/>
<comment type="caution">
    <text evidence="1">The sequence shown here is derived from an EMBL/GenBank/DDBJ whole genome shotgun (WGS) entry which is preliminary data.</text>
</comment>
<reference evidence="1" key="1">
    <citation type="submission" date="2020-08" db="EMBL/GenBank/DDBJ databases">
        <title>Multicomponent nature underlies the extraordinary mechanical properties of spider dragline silk.</title>
        <authorList>
            <person name="Kono N."/>
            <person name="Nakamura H."/>
            <person name="Mori M."/>
            <person name="Yoshida Y."/>
            <person name="Ohtoshi R."/>
            <person name="Malay A.D."/>
            <person name="Moran D.A.P."/>
            <person name="Tomita M."/>
            <person name="Numata K."/>
            <person name="Arakawa K."/>
        </authorList>
    </citation>
    <scope>NUCLEOTIDE SEQUENCE</scope>
</reference>
<sequence>MALVADGFTSRVRLYLYNTDSSPLDNVASWFGVPSFTKSVSCDIQLTTADFSLKYVSQDVQNFSSSYYEVFVKKGGYCGCCDACRTVIKEGDPCPAPVRGDSPPTSQCEEGTTCVEVGEARRCARNCR</sequence>
<dbReference type="AlphaFoldDB" id="A0A8X6SME4"/>
<organism evidence="1 2">
    <name type="scientific">Trichonephila clavipes</name>
    <name type="common">Golden silk orbweaver</name>
    <name type="synonym">Nephila clavipes</name>
    <dbReference type="NCBI Taxonomy" id="2585209"/>
    <lineage>
        <taxon>Eukaryota</taxon>
        <taxon>Metazoa</taxon>
        <taxon>Ecdysozoa</taxon>
        <taxon>Arthropoda</taxon>
        <taxon>Chelicerata</taxon>
        <taxon>Arachnida</taxon>
        <taxon>Araneae</taxon>
        <taxon>Araneomorphae</taxon>
        <taxon>Entelegynae</taxon>
        <taxon>Araneoidea</taxon>
        <taxon>Nephilidae</taxon>
        <taxon>Trichonephila</taxon>
    </lineage>
</organism>
<evidence type="ECO:0000313" key="2">
    <source>
        <dbReference type="Proteomes" id="UP000887159"/>
    </source>
</evidence>
<protein>
    <submittedName>
        <fullName evidence="1">Uncharacterized protein</fullName>
    </submittedName>
</protein>
<accession>A0A8X6SME4</accession>
<dbReference type="Proteomes" id="UP000887159">
    <property type="component" value="Unassembled WGS sequence"/>
</dbReference>
<dbReference type="EMBL" id="BMAU01021338">
    <property type="protein sequence ID" value="GFY16442.1"/>
    <property type="molecule type" value="Genomic_DNA"/>
</dbReference>
<gene>
    <name evidence="1" type="primary">NCL1_48740</name>
    <name evidence="1" type="ORF">TNCV_2350851</name>
</gene>
<evidence type="ECO:0000313" key="1">
    <source>
        <dbReference type="EMBL" id="GFY16442.1"/>
    </source>
</evidence>
<keyword evidence="2" id="KW-1185">Reference proteome</keyword>
<name>A0A8X6SME4_TRICX</name>